<evidence type="ECO:0000313" key="4">
    <source>
        <dbReference type="Proteomes" id="UP000711996"/>
    </source>
</evidence>
<sequence>MKFSIVAVALSFGIAYAVPFSRLEGRAIEVETVSHVENKTPATDGDPYGPFKSRRAVEDKTPASDGDPYGPFKTKRAVEEEEENEARSLDDALEERDPKDNRNGAARAPIFHGDPAFGQ</sequence>
<keyword evidence="2" id="KW-0732">Signal</keyword>
<name>A0A9P5EMI0_COLSI</name>
<reference evidence="3" key="1">
    <citation type="submission" date="2019-06" db="EMBL/GenBank/DDBJ databases">
        <authorList>
            <person name="Gan P."/>
            <person name="Shirasu K."/>
        </authorList>
    </citation>
    <scope>NUCLEOTIDE SEQUENCE [LARGE SCALE GENOMIC DNA]</scope>
    <source>
        <strain evidence="3">CAD2</strain>
    </source>
</reference>
<dbReference type="Proteomes" id="UP000711996">
    <property type="component" value="Unassembled WGS sequence"/>
</dbReference>
<protein>
    <submittedName>
        <fullName evidence="3">Uncharacterized protein</fullName>
    </submittedName>
</protein>
<gene>
    <name evidence="3" type="ORF">CGCSCA2_v009731</name>
</gene>
<dbReference type="EMBL" id="QPMT01000034">
    <property type="protein sequence ID" value="KAF4854003.1"/>
    <property type="molecule type" value="Genomic_DNA"/>
</dbReference>
<feature type="chain" id="PRO_5040351158" evidence="2">
    <location>
        <begin position="18"/>
        <end position="119"/>
    </location>
</feature>
<feature type="signal peptide" evidence="2">
    <location>
        <begin position="1"/>
        <end position="17"/>
    </location>
</feature>
<evidence type="ECO:0000256" key="1">
    <source>
        <dbReference type="SAM" id="MobiDB-lite"/>
    </source>
</evidence>
<comment type="caution">
    <text evidence="3">The sequence shown here is derived from an EMBL/GenBank/DDBJ whole genome shotgun (WGS) entry which is preliminary data.</text>
</comment>
<evidence type="ECO:0000313" key="3">
    <source>
        <dbReference type="EMBL" id="KAF4854003.1"/>
    </source>
</evidence>
<feature type="region of interest" description="Disordered" evidence="1">
    <location>
        <begin position="34"/>
        <end position="119"/>
    </location>
</feature>
<dbReference type="AlphaFoldDB" id="A0A9P5EMI0"/>
<organism evidence="3 4">
    <name type="scientific">Colletotrichum siamense</name>
    <name type="common">Anthracnose fungus</name>
    <dbReference type="NCBI Taxonomy" id="690259"/>
    <lineage>
        <taxon>Eukaryota</taxon>
        <taxon>Fungi</taxon>
        <taxon>Dikarya</taxon>
        <taxon>Ascomycota</taxon>
        <taxon>Pezizomycotina</taxon>
        <taxon>Sordariomycetes</taxon>
        <taxon>Hypocreomycetidae</taxon>
        <taxon>Glomerellales</taxon>
        <taxon>Glomerellaceae</taxon>
        <taxon>Colletotrichum</taxon>
        <taxon>Colletotrichum gloeosporioides species complex</taxon>
    </lineage>
</organism>
<proteinExistence type="predicted"/>
<keyword evidence="4" id="KW-1185">Reference proteome</keyword>
<dbReference type="OrthoDB" id="4813505at2759"/>
<evidence type="ECO:0000256" key="2">
    <source>
        <dbReference type="SAM" id="SignalP"/>
    </source>
</evidence>
<accession>A0A9P5EMI0</accession>
<feature type="compositionally biased region" description="Basic and acidic residues" evidence="1">
    <location>
        <begin position="85"/>
        <end position="102"/>
    </location>
</feature>